<name>A0A2A4FPM7_9SPHN</name>
<gene>
    <name evidence="1" type="ORF">COO09_20495</name>
</gene>
<keyword evidence="2" id="KW-1185">Reference proteome</keyword>
<accession>A0A2A4FPM7</accession>
<evidence type="ECO:0000313" key="2">
    <source>
        <dbReference type="Proteomes" id="UP000218934"/>
    </source>
</evidence>
<comment type="caution">
    <text evidence="1">The sequence shown here is derived from an EMBL/GenBank/DDBJ whole genome shotgun (WGS) entry which is preliminary data.</text>
</comment>
<dbReference type="EMBL" id="NWUF01000029">
    <property type="protein sequence ID" value="PCE40363.1"/>
    <property type="molecule type" value="Genomic_DNA"/>
</dbReference>
<proteinExistence type="predicted"/>
<sequence length="59" mass="6794">MSYIIRFDGIGATSVWARDPYHAIRHAELFERIGKTNIVVGPPDGEGLRVSEFRKRHRN</sequence>
<dbReference type="RefSeq" id="WP_066966203.1">
    <property type="nucleotide sequence ID" value="NZ_CP023449.1"/>
</dbReference>
<dbReference type="KEGG" id="rdi:CMV14_19950"/>
<organism evidence="1 2">
    <name type="scientific">Rhizorhabdus dicambivorans</name>
    <dbReference type="NCBI Taxonomy" id="1850238"/>
    <lineage>
        <taxon>Bacteria</taxon>
        <taxon>Pseudomonadati</taxon>
        <taxon>Pseudomonadota</taxon>
        <taxon>Alphaproteobacteria</taxon>
        <taxon>Sphingomonadales</taxon>
        <taxon>Sphingomonadaceae</taxon>
        <taxon>Rhizorhabdus</taxon>
    </lineage>
</organism>
<protein>
    <submittedName>
        <fullName evidence="1">Uncharacterized protein</fullName>
    </submittedName>
</protein>
<dbReference type="Proteomes" id="UP000218934">
    <property type="component" value="Unassembled WGS sequence"/>
</dbReference>
<dbReference type="AlphaFoldDB" id="A0A2A4FPM7"/>
<reference evidence="1 2" key="1">
    <citation type="submission" date="2017-09" db="EMBL/GenBank/DDBJ databases">
        <title>The Catabolism of 3,6-Dichlorosalicylic acid is Initiated by the Cytochrome P450 Monooxygenase DsmABC in Rhizorhabdus dicambivorans Ndbn-20.</title>
        <authorList>
            <person name="Na L."/>
        </authorList>
    </citation>
    <scope>NUCLEOTIDE SEQUENCE [LARGE SCALE GENOMIC DNA]</scope>
    <source>
        <strain evidence="1 2">Ndbn-20m</strain>
    </source>
</reference>
<evidence type="ECO:0000313" key="1">
    <source>
        <dbReference type="EMBL" id="PCE40363.1"/>
    </source>
</evidence>